<name>A0A423W3G8_CYTCH</name>
<dbReference type="PANTHER" id="PTHR11096:SF0">
    <property type="entry name" value="RNA 3'-TERMINAL PHOSPHATE CYCLASE"/>
    <property type="match status" value="1"/>
</dbReference>
<accession>A0A423W3G8</accession>
<dbReference type="InterPro" id="IPR037136">
    <property type="entry name" value="RNA3'_phos_cyclase_dom_sf"/>
</dbReference>
<dbReference type="SUPFAM" id="SSF55205">
    <property type="entry name" value="EPT/RTPC-like"/>
    <property type="match status" value="1"/>
</dbReference>
<dbReference type="OrthoDB" id="25029at2759"/>
<reference evidence="3 4" key="1">
    <citation type="submission" date="2015-09" db="EMBL/GenBank/DDBJ databases">
        <title>Host preference determinants of Valsa canker pathogens revealed by comparative genomics.</title>
        <authorList>
            <person name="Yin Z."/>
            <person name="Huang L."/>
        </authorList>
    </citation>
    <scope>NUCLEOTIDE SEQUENCE [LARGE SCALE GENOMIC DNA]</scope>
    <source>
        <strain evidence="3 4">YSFL</strain>
    </source>
</reference>
<dbReference type="Pfam" id="PF01137">
    <property type="entry name" value="RTC"/>
    <property type="match status" value="1"/>
</dbReference>
<evidence type="ECO:0000313" key="4">
    <source>
        <dbReference type="Proteomes" id="UP000284375"/>
    </source>
</evidence>
<dbReference type="GO" id="GO:0003963">
    <property type="term" value="F:RNA-3'-phosphate cyclase activity"/>
    <property type="evidence" value="ECO:0007669"/>
    <property type="project" value="TreeGrafter"/>
</dbReference>
<dbReference type="InterPro" id="IPR013792">
    <property type="entry name" value="RNA3'P_cycl/enolpyr_Trfase_a/b"/>
</dbReference>
<dbReference type="InterPro" id="IPR000228">
    <property type="entry name" value="RNA3'_term_phos_cyc"/>
</dbReference>
<dbReference type="Gene3D" id="3.65.10.20">
    <property type="entry name" value="RNA 3'-terminal phosphate cyclase domain"/>
    <property type="match status" value="1"/>
</dbReference>
<dbReference type="InterPro" id="IPR036553">
    <property type="entry name" value="RPTC_insert"/>
</dbReference>
<keyword evidence="4" id="KW-1185">Reference proteome</keyword>
<dbReference type="GO" id="GO:0006396">
    <property type="term" value="P:RNA processing"/>
    <property type="evidence" value="ECO:0007669"/>
    <property type="project" value="InterPro"/>
</dbReference>
<feature type="region of interest" description="Disordered" evidence="1">
    <location>
        <begin position="367"/>
        <end position="401"/>
    </location>
</feature>
<organism evidence="3 4">
    <name type="scientific">Cytospora chrysosperma</name>
    <name type="common">Cytospora canker fungus</name>
    <name type="synonym">Sphaeria chrysosperma</name>
    <dbReference type="NCBI Taxonomy" id="252740"/>
    <lineage>
        <taxon>Eukaryota</taxon>
        <taxon>Fungi</taxon>
        <taxon>Dikarya</taxon>
        <taxon>Ascomycota</taxon>
        <taxon>Pezizomycotina</taxon>
        <taxon>Sordariomycetes</taxon>
        <taxon>Sordariomycetidae</taxon>
        <taxon>Diaporthales</taxon>
        <taxon>Cytosporaceae</taxon>
        <taxon>Cytospora</taxon>
    </lineage>
</organism>
<dbReference type="AlphaFoldDB" id="A0A423W3G8"/>
<proteinExistence type="predicted"/>
<evidence type="ECO:0000259" key="2">
    <source>
        <dbReference type="Pfam" id="PF01137"/>
    </source>
</evidence>
<feature type="domain" description="RNA 3'-terminal phosphate cyclase" evidence="2">
    <location>
        <begin position="14"/>
        <end position="343"/>
    </location>
</feature>
<evidence type="ECO:0000256" key="1">
    <source>
        <dbReference type="SAM" id="MobiDB-lite"/>
    </source>
</evidence>
<dbReference type="EMBL" id="LJZO01000015">
    <property type="protein sequence ID" value="ROV97872.1"/>
    <property type="molecule type" value="Genomic_DNA"/>
</dbReference>
<dbReference type="PANTHER" id="PTHR11096">
    <property type="entry name" value="RNA 3' TERMINAL PHOSPHATE CYCLASE"/>
    <property type="match status" value="1"/>
</dbReference>
<dbReference type="GO" id="GO:0005634">
    <property type="term" value="C:nucleus"/>
    <property type="evidence" value="ECO:0007669"/>
    <property type="project" value="TreeGrafter"/>
</dbReference>
<dbReference type="STRING" id="252740.A0A423W3G8"/>
<comment type="caution">
    <text evidence="3">The sequence shown here is derived from an EMBL/GenBank/DDBJ whole genome shotgun (WGS) entry which is preliminary data.</text>
</comment>
<gene>
    <name evidence="3" type="ORF">VSDG_04948</name>
</gene>
<dbReference type="InterPro" id="IPR023797">
    <property type="entry name" value="RNA3'_phos_cyclase_dom"/>
</dbReference>
<protein>
    <recommendedName>
        <fullName evidence="2">RNA 3'-terminal phosphate cyclase domain-containing protein</fullName>
    </recommendedName>
</protein>
<sequence length="434" mass="47772">MAPNDVIELDGRTGEGGGQLVRIAIALASVASKTVKVTNIRGRRPGPRGGALTNPGLKSQHVTSIEWLAEATKADVTGLEVGSKTLEFRPNCGPGDLPDRNISIRAASAAASSLLIFQAVFPFLLFAGNENNEPIELTISGGTNVSFSLSYEYLDQVLLPTLEEWYDISVKRKLLERGWSTGTASRGSVWFKIQPLVSGEKLRLKNEALELGKRPTDFEIKSVDVTIITTAGLHTELETALRDDLARMFAGAVVNFTHKEESNHEARMYVLLVAKSVKLRWGRDHLYAAKRKGKTAKALSEEISSQVTNDLYAEVSNGEVVDEYLQDQLVIFQALAEGRTSFPRSKSASFLLMDDQDKETKNLEEKVKEEMDKLSLGEQLRRDKTSKPFGDSETDSRHTQTARWVTAEVLNSAVAWYREGRICEGAGLRSGAQV</sequence>
<dbReference type="Proteomes" id="UP000284375">
    <property type="component" value="Unassembled WGS sequence"/>
</dbReference>
<evidence type="ECO:0000313" key="3">
    <source>
        <dbReference type="EMBL" id="ROV97872.1"/>
    </source>
</evidence>
<dbReference type="Gene3D" id="3.30.360.20">
    <property type="entry name" value="RNA 3'-terminal phosphate cyclase, insert domain"/>
    <property type="match status" value="1"/>
</dbReference>
<feature type="compositionally biased region" description="Basic and acidic residues" evidence="1">
    <location>
        <begin position="367"/>
        <end position="386"/>
    </location>
</feature>